<dbReference type="STRING" id="663278.Ethha_2742"/>
<keyword evidence="3 5" id="KW-1133">Transmembrane helix</keyword>
<proteinExistence type="inferred from homology"/>
<dbReference type="PRINTS" id="PR00164">
    <property type="entry name" value="ABC2TRNSPORT"/>
</dbReference>
<dbReference type="KEGG" id="eha:Ethha_2742"/>
<dbReference type="HOGENOM" id="CLU_039483_2_3_9"/>
<evidence type="ECO:0000256" key="2">
    <source>
        <dbReference type="ARBA" id="ARBA00022692"/>
    </source>
</evidence>
<feature type="transmembrane region" description="Helical" evidence="5">
    <location>
        <begin position="60"/>
        <end position="81"/>
    </location>
</feature>
<name>E6U8B5_ETHHY</name>
<keyword evidence="8" id="KW-1185">Reference proteome</keyword>
<dbReference type="GO" id="GO:0140359">
    <property type="term" value="F:ABC-type transporter activity"/>
    <property type="evidence" value="ECO:0007669"/>
    <property type="project" value="InterPro"/>
</dbReference>
<dbReference type="InterPro" id="IPR051784">
    <property type="entry name" value="Nod_factor_ABC_transporter"/>
</dbReference>
<dbReference type="eggNOG" id="COG0842">
    <property type="taxonomic scope" value="Bacteria"/>
</dbReference>
<evidence type="ECO:0000259" key="6">
    <source>
        <dbReference type="PROSITE" id="PS51012"/>
    </source>
</evidence>
<comment type="similarity">
    <text evidence="5">Belongs to the ABC-2 integral membrane protein family.</text>
</comment>
<feature type="transmembrane region" description="Helical" evidence="5">
    <location>
        <begin position="225"/>
        <end position="244"/>
    </location>
</feature>
<keyword evidence="4 5" id="KW-0472">Membrane</keyword>
<feature type="transmembrane region" description="Helical" evidence="5">
    <location>
        <begin position="174"/>
        <end position="196"/>
    </location>
</feature>
<organism evidence="7 8">
    <name type="scientific">Ethanoligenens harbinense (strain DSM 18485 / JCM 12961 / CGMCC 1.5033 / YUAN-3)</name>
    <dbReference type="NCBI Taxonomy" id="663278"/>
    <lineage>
        <taxon>Bacteria</taxon>
        <taxon>Bacillati</taxon>
        <taxon>Bacillota</taxon>
        <taxon>Clostridia</taxon>
        <taxon>Eubacteriales</taxon>
        <taxon>Oscillospiraceae</taxon>
        <taxon>Ethanoligenens</taxon>
    </lineage>
</organism>
<dbReference type="InterPro" id="IPR000412">
    <property type="entry name" value="ABC_2_transport"/>
</dbReference>
<dbReference type="PIRSF" id="PIRSF006648">
    <property type="entry name" value="DrrB"/>
    <property type="match status" value="1"/>
</dbReference>
<dbReference type="InterPro" id="IPR047817">
    <property type="entry name" value="ABC2_TM_bact-type"/>
</dbReference>
<gene>
    <name evidence="7" type="ordered locus">Ethha_2742</name>
</gene>
<evidence type="ECO:0000256" key="3">
    <source>
        <dbReference type="ARBA" id="ARBA00022989"/>
    </source>
</evidence>
<evidence type="ECO:0000256" key="4">
    <source>
        <dbReference type="ARBA" id="ARBA00023136"/>
    </source>
</evidence>
<dbReference type="PROSITE" id="PS51012">
    <property type="entry name" value="ABC_TM2"/>
    <property type="match status" value="1"/>
</dbReference>
<protein>
    <recommendedName>
        <fullName evidence="5">Transport permease protein</fullName>
    </recommendedName>
</protein>
<dbReference type="PANTHER" id="PTHR43229:SF2">
    <property type="entry name" value="NODULATION PROTEIN J"/>
    <property type="match status" value="1"/>
</dbReference>
<dbReference type="Pfam" id="PF01061">
    <property type="entry name" value="ABC2_membrane"/>
    <property type="match status" value="1"/>
</dbReference>
<dbReference type="EMBL" id="CP002400">
    <property type="protein sequence ID" value="ADU28234.1"/>
    <property type="molecule type" value="Genomic_DNA"/>
</dbReference>
<evidence type="ECO:0000256" key="5">
    <source>
        <dbReference type="RuleBase" id="RU361157"/>
    </source>
</evidence>
<dbReference type="InterPro" id="IPR013525">
    <property type="entry name" value="ABC2_TM"/>
</dbReference>
<dbReference type="GO" id="GO:0043190">
    <property type="term" value="C:ATP-binding cassette (ABC) transporter complex"/>
    <property type="evidence" value="ECO:0007669"/>
    <property type="project" value="InterPro"/>
</dbReference>
<dbReference type="AlphaFoldDB" id="E6U8B5"/>
<feature type="transmembrane region" description="Helical" evidence="5">
    <location>
        <begin position="102"/>
        <end position="126"/>
    </location>
</feature>
<feature type="domain" description="ABC transmembrane type-2" evidence="6">
    <location>
        <begin position="23"/>
        <end position="250"/>
    </location>
</feature>
<accession>E6U8B5</accession>
<keyword evidence="2 5" id="KW-0812">Transmembrane</keyword>
<reference evidence="7 8" key="1">
    <citation type="submission" date="2010-12" db="EMBL/GenBank/DDBJ databases">
        <title>Complete sequence of Ethanoligenens harbinense YUAN-3.</title>
        <authorList>
            <person name="Lucas S."/>
            <person name="Copeland A."/>
            <person name="Lapidus A."/>
            <person name="Cheng J.-F."/>
            <person name="Bruce D."/>
            <person name="Goodwin L."/>
            <person name="Pitluck S."/>
            <person name="Chertkov O."/>
            <person name="Misra M."/>
            <person name="Detter J.C."/>
            <person name="Han C."/>
            <person name="Tapia R."/>
            <person name="Land M."/>
            <person name="Hauser L."/>
            <person name="Jeffries C."/>
            <person name="Kyrpides N."/>
            <person name="Ivanova N."/>
            <person name="Mikhailova N."/>
            <person name="Wang A."/>
            <person name="Mouttaki H."/>
            <person name="He Z."/>
            <person name="Zhou J."/>
            <person name="Hemme C.L."/>
            <person name="Woyke T."/>
        </authorList>
    </citation>
    <scope>NUCLEOTIDE SEQUENCE [LARGE SCALE GENOMIC DNA]</scope>
    <source>
        <strain evidence="8">DSM 18485 / JCM 12961 / CGMCC 1.5033 / YUAN-3</strain>
    </source>
</reference>
<feature type="transmembrane region" description="Helical" evidence="5">
    <location>
        <begin position="21"/>
        <end position="40"/>
    </location>
</feature>
<evidence type="ECO:0000256" key="1">
    <source>
        <dbReference type="ARBA" id="ARBA00004141"/>
    </source>
</evidence>
<keyword evidence="5" id="KW-1003">Cell membrane</keyword>
<feature type="transmembrane region" description="Helical" evidence="5">
    <location>
        <begin position="132"/>
        <end position="162"/>
    </location>
</feature>
<evidence type="ECO:0000313" key="7">
    <source>
        <dbReference type="EMBL" id="ADU28234.1"/>
    </source>
</evidence>
<dbReference type="Proteomes" id="UP000001551">
    <property type="component" value="Chromosome"/>
</dbReference>
<sequence length="252" mass="27446">MKTLRESGILFLHYEKLLLRNPAWVLASLFQPICYLYLFAPLLKKVTGLSSAHVSAINQFTPGLLVMVSLFGVMFVGFGMIDYLREGVIERLRVTTASRVALLLGMVMRDVVTLLVQTALVIVLALPLGLTISAAGILLTVLIMVLIGLFMAPVSYALALALKSEDALGPVLNFFAQPLLLLSGVLLPLTFAPAWLQNVSAFNPIKYVVDASRAIFNGDLSNPSVWQGFGLLIVLAVLSFWWALRAMKRAAA</sequence>
<dbReference type="PANTHER" id="PTHR43229">
    <property type="entry name" value="NODULATION PROTEIN J"/>
    <property type="match status" value="1"/>
</dbReference>
<comment type="subcellular location">
    <subcellularLocation>
        <location evidence="5">Cell membrane</location>
        <topology evidence="5">Multi-pass membrane protein</topology>
    </subcellularLocation>
    <subcellularLocation>
        <location evidence="1">Membrane</location>
        <topology evidence="1">Multi-pass membrane protein</topology>
    </subcellularLocation>
</comment>
<keyword evidence="5" id="KW-0813">Transport</keyword>
<dbReference type="RefSeq" id="WP_013486577.1">
    <property type="nucleotide sequence ID" value="NC_014828.1"/>
</dbReference>
<evidence type="ECO:0000313" key="8">
    <source>
        <dbReference type="Proteomes" id="UP000001551"/>
    </source>
</evidence>